<dbReference type="FunFam" id="3.30.70.270:FF:000001">
    <property type="entry name" value="Diguanylate cyclase domain protein"/>
    <property type="match status" value="1"/>
</dbReference>
<feature type="transmembrane region" description="Helical" evidence="1">
    <location>
        <begin position="181"/>
        <end position="199"/>
    </location>
</feature>
<reference evidence="3 4" key="1">
    <citation type="journal article" date="2015" name="Genome Announc.">
        <title>Expanding the biotechnology potential of lactobacilli through comparative genomics of 213 strains and associated genera.</title>
        <authorList>
            <person name="Sun Z."/>
            <person name="Harris H.M."/>
            <person name="McCann A."/>
            <person name="Guo C."/>
            <person name="Argimon S."/>
            <person name="Zhang W."/>
            <person name="Yang X."/>
            <person name="Jeffery I.B."/>
            <person name="Cooney J.C."/>
            <person name="Kagawa T.F."/>
            <person name="Liu W."/>
            <person name="Song Y."/>
            <person name="Salvetti E."/>
            <person name="Wrobel A."/>
            <person name="Rasinkangas P."/>
            <person name="Parkhill J."/>
            <person name="Rea M.C."/>
            <person name="O'Sullivan O."/>
            <person name="Ritari J."/>
            <person name="Douillard F.P."/>
            <person name="Paul Ross R."/>
            <person name="Yang R."/>
            <person name="Briner A.E."/>
            <person name="Felis G.E."/>
            <person name="de Vos W.M."/>
            <person name="Barrangou R."/>
            <person name="Klaenhammer T.R."/>
            <person name="Caufield P.W."/>
            <person name="Cui Y."/>
            <person name="Zhang H."/>
            <person name="O'Toole P.W."/>
        </authorList>
    </citation>
    <scope>NUCLEOTIDE SEQUENCE [LARGE SCALE GENOMIC DNA]</scope>
    <source>
        <strain evidence="3 4">DSM 21775</strain>
    </source>
</reference>
<dbReference type="RefSeq" id="WP_061777413.1">
    <property type="nucleotide sequence ID" value="NZ_AYZH01000021.1"/>
</dbReference>
<dbReference type="GO" id="GO:1902201">
    <property type="term" value="P:negative regulation of bacterial-type flagellum-dependent cell motility"/>
    <property type="evidence" value="ECO:0007669"/>
    <property type="project" value="TreeGrafter"/>
</dbReference>
<dbReference type="NCBIfam" id="TIGR00254">
    <property type="entry name" value="GGDEF"/>
    <property type="match status" value="1"/>
</dbReference>
<keyword evidence="4" id="KW-1185">Reference proteome</keyword>
<dbReference type="GO" id="GO:0005886">
    <property type="term" value="C:plasma membrane"/>
    <property type="evidence" value="ECO:0007669"/>
    <property type="project" value="TreeGrafter"/>
</dbReference>
<feature type="transmembrane region" description="Helical" evidence="1">
    <location>
        <begin position="12"/>
        <end position="31"/>
    </location>
</feature>
<dbReference type="SMART" id="SM00267">
    <property type="entry name" value="GGDEF"/>
    <property type="match status" value="1"/>
</dbReference>
<dbReference type="Proteomes" id="UP000051589">
    <property type="component" value="Unassembled WGS sequence"/>
</dbReference>
<feature type="domain" description="GGDEF" evidence="2">
    <location>
        <begin position="242"/>
        <end position="376"/>
    </location>
</feature>
<dbReference type="InterPro" id="IPR000160">
    <property type="entry name" value="GGDEF_dom"/>
</dbReference>
<feature type="transmembrane region" description="Helical" evidence="1">
    <location>
        <begin position="117"/>
        <end position="136"/>
    </location>
</feature>
<dbReference type="GO" id="GO:0043709">
    <property type="term" value="P:cell adhesion involved in single-species biofilm formation"/>
    <property type="evidence" value="ECO:0007669"/>
    <property type="project" value="TreeGrafter"/>
</dbReference>
<keyword evidence="1" id="KW-0472">Membrane</keyword>
<feature type="transmembrane region" description="Helical" evidence="1">
    <location>
        <begin position="51"/>
        <end position="70"/>
    </location>
</feature>
<sequence>MTWSHWQVPPFITGVFFILGVLTLYWVSYNWLVSWAHVRRVRVKDDVINTWYGVIYMLVFVFSIQALLIGQGNAWQFMNFQLIAIIFCAYFLNIHVSYFFFFPVVLVYMLFDGSLGYWQSWAHAVTLMIFFTLLNVIRIKCHGRQQNLALYLGVVLPFWALLWLWMKLKYDFSWATYWHEWLYLVIFEILLYVYVSMLANDSELKLRLAQFASHDALTQTGNFAAYTAAIKDYFEDSQEHQQPLTMMMFDVDHFKAINDTYGHSIGDVVLREVAATVQTVLAANEGQIEFFRTGGEEFNLLFPGYTAPAAASVVNQVFQAVNHLEVHTAGTVIQVSISVGVSAVGTEDQSPMDLFNRVDRNLYHSKRNGRMRVTIA</sequence>
<dbReference type="SUPFAM" id="SSF55073">
    <property type="entry name" value="Nucleotide cyclase"/>
    <property type="match status" value="1"/>
</dbReference>
<dbReference type="AlphaFoldDB" id="A0A0R2DCB6"/>
<keyword evidence="1" id="KW-0812">Transmembrane</keyword>
<gene>
    <name evidence="3" type="ORF">FD13_GL001013</name>
</gene>
<feature type="transmembrane region" description="Helical" evidence="1">
    <location>
        <begin position="82"/>
        <end position="111"/>
    </location>
</feature>
<dbReference type="STRING" id="1423803.FD13_GL001013"/>
<organism evidence="3 4">
    <name type="scientific">Levilactobacillus senmaizukei DSM 21775 = NBRC 103853</name>
    <dbReference type="NCBI Taxonomy" id="1423803"/>
    <lineage>
        <taxon>Bacteria</taxon>
        <taxon>Bacillati</taxon>
        <taxon>Bacillota</taxon>
        <taxon>Bacilli</taxon>
        <taxon>Lactobacillales</taxon>
        <taxon>Lactobacillaceae</taxon>
        <taxon>Levilactobacillus</taxon>
    </lineage>
</organism>
<dbReference type="PANTHER" id="PTHR45138:SF24">
    <property type="entry name" value="DIGUANYLATE CYCLASE DGCC-RELATED"/>
    <property type="match status" value="1"/>
</dbReference>
<evidence type="ECO:0000259" key="2">
    <source>
        <dbReference type="PROSITE" id="PS50887"/>
    </source>
</evidence>
<evidence type="ECO:0000313" key="4">
    <source>
        <dbReference type="Proteomes" id="UP000051589"/>
    </source>
</evidence>
<accession>A0A0R2DCB6</accession>
<dbReference type="PANTHER" id="PTHR45138">
    <property type="entry name" value="REGULATORY COMPONENTS OF SENSORY TRANSDUCTION SYSTEM"/>
    <property type="match status" value="1"/>
</dbReference>
<dbReference type="InterPro" id="IPR029787">
    <property type="entry name" value="Nucleotide_cyclase"/>
</dbReference>
<dbReference type="CDD" id="cd01949">
    <property type="entry name" value="GGDEF"/>
    <property type="match status" value="1"/>
</dbReference>
<dbReference type="EMBL" id="AYZH01000021">
    <property type="protein sequence ID" value="KRN01486.1"/>
    <property type="molecule type" value="Genomic_DNA"/>
</dbReference>
<dbReference type="OrthoDB" id="9759607at2"/>
<dbReference type="PROSITE" id="PS50887">
    <property type="entry name" value="GGDEF"/>
    <property type="match status" value="1"/>
</dbReference>
<dbReference type="GO" id="GO:0052621">
    <property type="term" value="F:diguanylate cyclase activity"/>
    <property type="evidence" value="ECO:0007669"/>
    <property type="project" value="TreeGrafter"/>
</dbReference>
<name>A0A0R2DCB6_9LACO</name>
<evidence type="ECO:0000313" key="3">
    <source>
        <dbReference type="EMBL" id="KRN01486.1"/>
    </source>
</evidence>
<dbReference type="Gene3D" id="3.30.70.270">
    <property type="match status" value="1"/>
</dbReference>
<protein>
    <submittedName>
        <fullName evidence="3">Diguanylate cyclase phosphodiesterase domain-containing protein</fullName>
    </submittedName>
</protein>
<keyword evidence="1" id="KW-1133">Transmembrane helix</keyword>
<evidence type="ECO:0000256" key="1">
    <source>
        <dbReference type="SAM" id="Phobius"/>
    </source>
</evidence>
<comment type="caution">
    <text evidence="3">The sequence shown here is derived from an EMBL/GenBank/DDBJ whole genome shotgun (WGS) entry which is preliminary data.</text>
</comment>
<feature type="transmembrane region" description="Helical" evidence="1">
    <location>
        <begin position="148"/>
        <end position="166"/>
    </location>
</feature>
<dbReference type="PATRIC" id="fig|1423803.3.peg.1013"/>
<dbReference type="InterPro" id="IPR050469">
    <property type="entry name" value="Diguanylate_Cyclase"/>
</dbReference>
<dbReference type="InterPro" id="IPR043128">
    <property type="entry name" value="Rev_trsase/Diguanyl_cyclase"/>
</dbReference>
<dbReference type="Pfam" id="PF00990">
    <property type="entry name" value="GGDEF"/>
    <property type="match status" value="1"/>
</dbReference>
<proteinExistence type="predicted"/>